<feature type="compositionally biased region" description="Basic residues" evidence="1">
    <location>
        <begin position="366"/>
        <end position="376"/>
    </location>
</feature>
<dbReference type="Proteomes" id="UP001362999">
    <property type="component" value="Unassembled WGS sequence"/>
</dbReference>
<reference evidence="2 3" key="1">
    <citation type="journal article" date="2024" name="J Genomics">
        <title>Draft genome sequencing and assembly of Favolaschia claudopus CIRM-BRFM 2984 isolated from oak limbs.</title>
        <authorList>
            <person name="Navarro D."/>
            <person name="Drula E."/>
            <person name="Chaduli D."/>
            <person name="Cazenave R."/>
            <person name="Ahrendt S."/>
            <person name="Wang J."/>
            <person name="Lipzen A."/>
            <person name="Daum C."/>
            <person name="Barry K."/>
            <person name="Grigoriev I.V."/>
            <person name="Favel A."/>
            <person name="Rosso M.N."/>
            <person name="Martin F."/>
        </authorList>
    </citation>
    <scope>NUCLEOTIDE SEQUENCE [LARGE SCALE GENOMIC DNA]</scope>
    <source>
        <strain evidence="2 3">CIRM-BRFM 2984</strain>
    </source>
</reference>
<feature type="region of interest" description="Disordered" evidence="1">
    <location>
        <begin position="622"/>
        <end position="651"/>
    </location>
</feature>
<feature type="region of interest" description="Disordered" evidence="1">
    <location>
        <begin position="337"/>
        <end position="389"/>
    </location>
</feature>
<evidence type="ECO:0000256" key="1">
    <source>
        <dbReference type="SAM" id="MobiDB-lite"/>
    </source>
</evidence>
<protein>
    <submittedName>
        <fullName evidence="2">Uncharacterized protein</fullName>
    </submittedName>
</protein>
<feature type="region of interest" description="Disordered" evidence="1">
    <location>
        <begin position="236"/>
        <end position="276"/>
    </location>
</feature>
<gene>
    <name evidence="2" type="ORF">R3P38DRAFT_3547450</name>
</gene>
<feature type="compositionally biased region" description="Pro residues" evidence="1">
    <location>
        <begin position="378"/>
        <end position="387"/>
    </location>
</feature>
<feature type="compositionally biased region" description="Gly residues" evidence="1">
    <location>
        <begin position="265"/>
        <end position="274"/>
    </location>
</feature>
<evidence type="ECO:0000313" key="3">
    <source>
        <dbReference type="Proteomes" id="UP001362999"/>
    </source>
</evidence>
<name>A0AAW0E592_9AGAR</name>
<accession>A0AAW0E592</accession>
<sequence length="727" mass="79105">MCSGRRGRTVAAAMSFMGGYTVNDCKISSDAAAWGFCFPVALASKLGILRLEPRGCQAKPGKRYNDSEDGGEVLTDISQYELCIEGKGNEKLERADKKPPHEAFEFTGMVLKILAAAADCFLTEYTAHIVTALIALYYESLRLLRATSESSPPAVSPKAPRQRAGVCTTIDTLATLFLRDTTTYKRKWKRSKKPEMTTVTTVERDIRIVNVVIRFHSSAAAHRFFADEKTTPVVLSGSGRARKPGLGSGQQGSGSMLNARPDPEGGVGVGSGRGRGNRWDAGLTDQLLLLNYYLCPRYARNDFLIQNSMIRSWGHAFMPPTELKFGRTESLTRPATLLEVGPGSGRGRAQKPGLGSGRGSATRPRTTLHSRRRRRINPGPPHCPPHASPLMERRRVGRVVPQIPPPVPPPAAPHQERKRERAWYTACVVFAEAVQGRADIGFDGVARLGGCVPRVSRRTAVGAEVVRRGNETSALTLARQRSGRHYAVTAGFVFVFLMTRSWRWSVGERWDGMEPRSAACPPPPSFSLGERDILTCNISPRTRMVWVLHDRPAYAGIGVFGGRVGQRFSVMALVSGCLVRVEDAACVSECLVGIRVWWRRDADEAGERQYAGSGFVSVVDGDGASSRDRPARLSGSECGGGGGEKRGGGRWEECRRHGERQYAVTVHSVFGLASTTLLPGVAATASQSLPPRFFVCPLLCSHSALLVHELTRTSPAHAELEGGGWEK</sequence>
<dbReference type="EMBL" id="JAWWNJ010000004">
    <property type="protein sequence ID" value="KAK7058081.1"/>
    <property type="molecule type" value="Genomic_DNA"/>
</dbReference>
<dbReference type="AlphaFoldDB" id="A0AAW0E592"/>
<keyword evidence="3" id="KW-1185">Reference proteome</keyword>
<comment type="caution">
    <text evidence="2">The sequence shown here is derived from an EMBL/GenBank/DDBJ whole genome shotgun (WGS) entry which is preliminary data.</text>
</comment>
<evidence type="ECO:0000313" key="2">
    <source>
        <dbReference type="EMBL" id="KAK7058081.1"/>
    </source>
</evidence>
<proteinExistence type="predicted"/>
<organism evidence="2 3">
    <name type="scientific">Favolaschia claudopus</name>
    <dbReference type="NCBI Taxonomy" id="2862362"/>
    <lineage>
        <taxon>Eukaryota</taxon>
        <taxon>Fungi</taxon>
        <taxon>Dikarya</taxon>
        <taxon>Basidiomycota</taxon>
        <taxon>Agaricomycotina</taxon>
        <taxon>Agaricomycetes</taxon>
        <taxon>Agaricomycetidae</taxon>
        <taxon>Agaricales</taxon>
        <taxon>Marasmiineae</taxon>
        <taxon>Mycenaceae</taxon>
        <taxon>Favolaschia</taxon>
    </lineage>
</organism>